<dbReference type="eggNOG" id="COG2968">
    <property type="taxonomic scope" value="Bacteria"/>
</dbReference>
<organism evidence="1 2">
    <name type="scientific">Ruminococcus flavefaciens 007c</name>
    <dbReference type="NCBI Taxonomy" id="1341157"/>
    <lineage>
        <taxon>Bacteria</taxon>
        <taxon>Bacillati</taxon>
        <taxon>Bacillota</taxon>
        <taxon>Clostridia</taxon>
        <taxon>Eubacteriales</taxon>
        <taxon>Oscillospiraceae</taxon>
        <taxon>Ruminococcus</taxon>
    </lineage>
</organism>
<dbReference type="InterPro" id="IPR052022">
    <property type="entry name" value="26kDa_periplasmic_antigen"/>
</dbReference>
<dbReference type="PATRIC" id="fig|1341157.4.peg.596"/>
<comment type="caution">
    <text evidence="1">The sequence shown here is derived from an EMBL/GenBank/DDBJ whole genome shotgun (WGS) entry which is preliminary data.</text>
</comment>
<dbReference type="PANTHER" id="PTHR34387:SF2">
    <property type="entry name" value="SLR1258 PROTEIN"/>
    <property type="match status" value="1"/>
</dbReference>
<dbReference type="PANTHER" id="PTHR34387">
    <property type="entry name" value="SLR1258 PROTEIN"/>
    <property type="match status" value="1"/>
</dbReference>
<dbReference type="AlphaFoldDB" id="W7V1S4"/>
<dbReference type="Gene3D" id="3.30.70.2970">
    <property type="entry name" value="Protein of unknown function (DUF541), domain 2"/>
    <property type="match status" value="1"/>
</dbReference>
<reference evidence="1 2" key="1">
    <citation type="journal article" date="2014" name="PLoS ONE">
        <title>Rumen cellulosomics: divergent fiber-degrading strategies revealed by comparative genome-wide analysis of six ruminococcal strains.</title>
        <authorList>
            <person name="Dassa B."/>
            <person name="Borovok I."/>
            <person name="Ruimy-Israeli V."/>
            <person name="Lamed R."/>
            <person name="Flint H.J."/>
            <person name="Duncan S.H."/>
            <person name="Henrissat B."/>
            <person name="Coutinho P."/>
            <person name="Morrison M."/>
            <person name="Mosoni P."/>
            <person name="Yeoman C.J."/>
            <person name="White B.A."/>
            <person name="Bayer E.A."/>
        </authorList>
    </citation>
    <scope>NUCLEOTIDE SEQUENCE [LARGE SCALE GENOMIC DNA]</scope>
    <source>
        <strain evidence="1 2">007c</strain>
    </source>
</reference>
<proteinExistence type="predicted"/>
<dbReference type="RefSeq" id="WP_051456490.1">
    <property type="nucleotide sequence ID" value="NZ_ATAX01000009.1"/>
</dbReference>
<dbReference type="EMBL" id="ATAX01000009">
    <property type="protein sequence ID" value="EWM54717.1"/>
    <property type="molecule type" value="Genomic_DNA"/>
</dbReference>
<protein>
    <recommendedName>
        <fullName evidence="3">SIMPL domain-containing protein</fullName>
    </recommendedName>
</protein>
<name>W7V1S4_RUMFL</name>
<evidence type="ECO:0000313" key="1">
    <source>
        <dbReference type="EMBL" id="EWM54717.1"/>
    </source>
</evidence>
<dbReference type="OrthoDB" id="850697at2"/>
<dbReference type="Proteomes" id="UP000019365">
    <property type="component" value="Unassembled WGS sequence"/>
</dbReference>
<dbReference type="GO" id="GO:0006974">
    <property type="term" value="P:DNA damage response"/>
    <property type="evidence" value="ECO:0007669"/>
    <property type="project" value="TreeGrafter"/>
</dbReference>
<accession>W7V1S4</accession>
<gene>
    <name evidence="1" type="ORF">RF007C_02240</name>
</gene>
<dbReference type="Gene3D" id="3.30.110.170">
    <property type="entry name" value="Protein of unknown function (DUF541), domain 1"/>
    <property type="match status" value="1"/>
</dbReference>
<sequence>MASIIVRGTGSISVKPDLIDLGLDVQTRSKDCGEAMEKAEAALTELRTVLEGLGFERDSLKTSNFNVYTEYESVSDENGMFRNVFKGYCCSHSMSLQFPMNTELLASVLRDISSSSAAPQLSVRFSVKDTEAVRDELIRLSAADAKHKALVLCEASGAKLGKLLKISYDRTEKSFESQARYDLDMNCMRASTKAVNISPDDISLTDCSEFEWEMI</sequence>
<evidence type="ECO:0008006" key="3">
    <source>
        <dbReference type="Google" id="ProtNLM"/>
    </source>
</evidence>
<dbReference type="Pfam" id="PF04402">
    <property type="entry name" value="SIMPL"/>
    <property type="match status" value="1"/>
</dbReference>
<dbReference type="InterPro" id="IPR007497">
    <property type="entry name" value="SIMPL/DUF541"/>
</dbReference>
<keyword evidence="2" id="KW-1185">Reference proteome</keyword>
<evidence type="ECO:0000313" key="2">
    <source>
        <dbReference type="Proteomes" id="UP000019365"/>
    </source>
</evidence>